<dbReference type="EMBL" id="VWPK01000117">
    <property type="protein sequence ID" value="KAA5607991.1"/>
    <property type="molecule type" value="Genomic_DNA"/>
</dbReference>
<dbReference type="AlphaFoldDB" id="A0A5M6II97"/>
<accession>A0A5M6II97</accession>
<dbReference type="RefSeq" id="WP_150045763.1">
    <property type="nucleotide sequence ID" value="NZ_OW485601.1"/>
</dbReference>
<name>A0A5M6II97_9PROT</name>
<gene>
    <name evidence="2" type="ORF">F1189_31185</name>
</gene>
<dbReference type="OrthoDB" id="7360866at2"/>
<evidence type="ECO:0000313" key="3">
    <source>
        <dbReference type="Proteomes" id="UP000325255"/>
    </source>
</evidence>
<protein>
    <submittedName>
        <fullName evidence="2">Uncharacterized protein</fullName>
    </submittedName>
</protein>
<comment type="caution">
    <text evidence="2">The sequence shown here is derived from an EMBL/GenBank/DDBJ whole genome shotgun (WGS) entry which is preliminary data.</text>
</comment>
<sequence length="171" mass="19106">MMIQGQHRQAGRDGTAEAQMAAALRRHGAHEGPLDAEYVVHRLEHAGRTLLALPDTGPRLGYRLRAFEIIRPMVEAWGADRRMRPPLPHPHDVTLMDEAFCWLACIPQDRYVLRRIVGARALVSPLTDRHLYSWSRLGTVLGADSRAIRRWHATGVDMIVGGLALAQRLAG</sequence>
<evidence type="ECO:0000313" key="2">
    <source>
        <dbReference type="EMBL" id="KAA5607991.1"/>
    </source>
</evidence>
<organism evidence="2 3">
    <name type="scientific">Rhodovastum atsumiense</name>
    <dbReference type="NCBI Taxonomy" id="504468"/>
    <lineage>
        <taxon>Bacteria</taxon>
        <taxon>Pseudomonadati</taxon>
        <taxon>Pseudomonadota</taxon>
        <taxon>Alphaproteobacteria</taxon>
        <taxon>Acetobacterales</taxon>
        <taxon>Acetobacteraceae</taxon>
        <taxon>Rhodovastum</taxon>
    </lineage>
</organism>
<evidence type="ECO:0000256" key="1">
    <source>
        <dbReference type="SAM" id="MobiDB-lite"/>
    </source>
</evidence>
<reference evidence="2 3" key="1">
    <citation type="submission" date="2019-09" db="EMBL/GenBank/DDBJ databases">
        <title>Genome sequence of Rhodovastum atsumiense, a diverse member of the Acetobacteraceae family of non-sulfur purple photosynthetic bacteria.</title>
        <authorList>
            <person name="Meyer T."/>
            <person name="Kyndt J."/>
        </authorList>
    </citation>
    <scope>NUCLEOTIDE SEQUENCE [LARGE SCALE GENOMIC DNA]</scope>
    <source>
        <strain evidence="2 3">DSM 21279</strain>
    </source>
</reference>
<feature type="region of interest" description="Disordered" evidence="1">
    <location>
        <begin position="1"/>
        <end position="26"/>
    </location>
</feature>
<proteinExistence type="predicted"/>
<keyword evidence="3" id="KW-1185">Reference proteome</keyword>
<dbReference type="Proteomes" id="UP000325255">
    <property type="component" value="Unassembled WGS sequence"/>
</dbReference>